<keyword evidence="8" id="KW-0175">Coiled coil</keyword>
<dbReference type="PANTHER" id="PTHR30026:SF22">
    <property type="entry name" value="OUTER MEMBRANE EFFLUX PROTEIN"/>
    <property type="match status" value="1"/>
</dbReference>
<evidence type="ECO:0000256" key="4">
    <source>
        <dbReference type="ARBA" id="ARBA00022452"/>
    </source>
</evidence>
<dbReference type="EMBL" id="UATL01000001">
    <property type="protein sequence ID" value="SPY27341.1"/>
    <property type="molecule type" value="Genomic_DNA"/>
</dbReference>
<reference evidence="9 10" key="1">
    <citation type="submission" date="2018-06" db="EMBL/GenBank/DDBJ databases">
        <authorList>
            <consortium name="Pathogen Informatics"/>
            <person name="Doyle S."/>
        </authorList>
    </citation>
    <scope>NUCLEOTIDE SEQUENCE [LARGE SCALE GENOMIC DNA]</scope>
    <source>
        <strain evidence="9 10">NCTC11647</strain>
    </source>
</reference>
<evidence type="ECO:0000313" key="9">
    <source>
        <dbReference type="EMBL" id="SPY27341.1"/>
    </source>
</evidence>
<proteinExistence type="inferred from homology"/>
<dbReference type="SUPFAM" id="SSF56954">
    <property type="entry name" value="Outer membrane efflux proteins (OEP)"/>
    <property type="match status" value="1"/>
</dbReference>
<comment type="similarity">
    <text evidence="2">Belongs to the outer membrane factor (OMF) (TC 1.B.17) family.</text>
</comment>
<feature type="coiled-coil region" evidence="8">
    <location>
        <begin position="169"/>
        <end position="234"/>
    </location>
</feature>
<evidence type="ECO:0000256" key="7">
    <source>
        <dbReference type="ARBA" id="ARBA00023237"/>
    </source>
</evidence>
<dbReference type="Pfam" id="PF02321">
    <property type="entry name" value="OEP"/>
    <property type="match status" value="2"/>
</dbReference>
<name>A0A2X1WDZ7_PHODM</name>
<evidence type="ECO:0000256" key="8">
    <source>
        <dbReference type="SAM" id="Coils"/>
    </source>
</evidence>
<dbReference type="GO" id="GO:0009279">
    <property type="term" value="C:cell outer membrane"/>
    <property type="evidence" value="ECO:0007669"/>
    <property type="project" value="UniProtKB-SubCell"/>
</dbReference>
<keyword evidence="6" id="KW-0472">Membrane</keyword>
<dbReference type="GO" id="GO:0015288">
    <property type="term" value="F:porin activity"/>
    <property type="evidence" value="ECO:0007669"/>
    <property type="project" value="TreeGrafter"/>
</dbReference>
<dbReference type="GO" id="GO:1990281">
    <property type="term" value="C:efflux pump complex"/>
    <property type="evidence" value="ECO:0007669"/>
    <property type="project" value="TreeGrafter"/>
</dbReference>
<keyword evidence="5" id="KW-0812">Transmembrane</keyword>
<keyword evidence="3" id="KW-0813">Transport</keyword>
<dbReference type="PANTHER" id="PTHR30026">
    <property type="entry name" value="OUTER MEMBRANE PROTEIN TOLC"/>
    <property type="match status" value="1"/>
</dbReference>
<accession>A0A2X1WDZ7</accession>
<evidence type="ECO:0000256" key="1">
    <source>
        <dbReference type="ARBA" id="ARBA00004442"/>
    </source>
</evidence>
<dbReference type="InterPro" id="IPR010130">
    <property type="entry name" value="T1SS_OMP_TolC"/>
</dbReference>
<organism evidence="9 10">
    <name type="scientific">Photobacterium damselae</name>
    <dbReference type="NCBI Taxonomy" id="38293"/>
    <lineage>
        <taxon>Bacteria</taxon>
        <taxon>Pseudomonadati</taxon>
        <taxon>Pseudomonadota</taxon>
        <taxon>Gammaproteobacteria</taxon>
        <taxon>Vibrionales</taxon>
        <taxon>Vibrionaceae</taxon>
        <taxon>Photobacterium</taxon>
    </lineage>
</organism>
<sequence length="468" mass="51753">MTNGVHDLAIKKHKLGRMTAKQLLALAVSSALFAPVVNSQTLEQTVAYTIETSPVITQSFNQFKAREEQVNQAMSGYLPTLDLTAGYGLEKNETPVSKAAKKGDIELDRSELGLSLRQNLFNGFFTTHDVDRLDHETSAAQWQLFATAEDMALQVAKVYLNYLEASQIVALAQENVNKHQALYGQIEEKTRSGLGSTADLSQSKGRLARAKSNLVAAQNNLADAKSEYAKITKQAPINMTKPAADRAALPQTLEQALTLAKDNHPVLQAAYSDIQAAESEKDATQANYYPDIDLELSGLWSNESYDRSSPNDGDSQELKAGIQMRYNLFNGGKDTAREREAAYKIGEAKGIQQNTYRSIVDGTTLAWNAYQYLGEQKTFIQEHVAASKETQSSYAQQFKLGQRSLLDLLDSENELFEAKKDYLGAEFDELLAQYRLLNATGQLLSSLQITTPETWYGEQEYISGVQGQ</sequence>
<dbReference type="Proteomes" id="UP000251647">
    <property type="component" value="Unassembled WGS sequence"/>
</dbReference>
<dbReference type="InterPro" id="IPR003423">
    <property type="entry name" value="OMP_efflux"/>
</dbReference>
<dbReference type="Gene3D" id="1.20.1600.10">
    <property type="entry name" value="Outer membrane efflux proteins (OEP)"/>
    <property type="match status" value="1"/>
</dbReference>
<protein>
    <submittedName>
        <fullName evidence="9">Outer membrane efflux protein BepC</fullName>
    </submittedName>
</protein>
<keyword evidence="7" id="KW-0998">Cell outer membrane</keyword>
<dbReference type="RefSeq" id="WP_005301092.1">
    <property type="nucleotide sequence ID" value="NZ_PYOG01000009.1"/>
</dbReference>
<evidence type="ECO:0000256" key="2">
    <source>
        <dbReference type="ARBA" id="ARBA00007613"/>
    </source>
</evidence>
<evidence type="ECO:0000313" key="10">
    <source>
        <dbReference type="Proteomes" id="UP000251647"/>
    </source>
</evidence>
<dbReference type="AlphaFoldDB" id="A0A2X1WDZ7"/>
<evidence type="ECO:0000256" key="5">
    <source>
        <dbReference type="ARBA" id="ARBA00022692"/>
    </source>
</evidence>
<dbReference type="GO" id="GO:0015562">
    <property type="term" value="F:efflux transmembrane transporter activity"/>
    <property type="evidence" value="ECO:0007669"/>
    <property type="project" value="InterPro"/>
</dbReference>
<evidence type="ECO:0000256" key="3">
    <source>
        <dbReference type="ARBA" id="ARBA00022448"/>
    </source>
</evidence>
<keyword evidence="4" id="KW-1134">Transmembrane beta strand</keyword>
<dbReference type="NCBIfam" id="TIGR01844">
    <property type="entry name" value="type_I_sec_TolC"/>
    <property type="match status" value="1"/>
</dbReference>
<evidence type="ECO:0000256" key="6">
    <source>
        <dbReference type="ARBA" id="ARBA00023136"/>
    </source>
</evidence>
<gene>
    <name evidence="9" type="primary">bepC_1</name>
    <name evidence="9" type="ORF">NCTC11647_00384</name>
</gene>
<comment type="subcellular location">
    <subcellularLocation>
        <location evidence="1">Cell outer membrane</location>
    </subcellularLocation>
</comment>
<dbReference type="InterPro" id="IPR051906">
    <property type="entry name" value="TolC-like"/>
</dbReference>